<accession>A0A1G8ATQ2</accession>
<sequence length="296" mass="32325">MMKALNFRHLWYFRQVARDGNLTRAARVLAVSQSALSTQIRILEERLGHPLFERVGRRLVLTEAGKVALDHADAIFDMGQDLLTTLRVGSGRRQVLRVGALATLSRNFQIDFLRPCLGRANLEVVLTSGSLVELTGQLRRLELDVVLCNAAPAAGHADDLVAHRLARQPIALFGAAALQSYAGTPQDALRAHGVILPTGVSTIRVEFDALCARLGIIPSVVAEVDDMAMLRLMAREGIGLAPLPAIVVRDELEAGTLREVVRLPGIEEAFYALTFNRQFQTPVAEELIAIAAQWSL</sequence>
<organism evidence="6 7">
    <name type="scientific">Pelagibacterium luteolum</name>
    <dbReference type="NCBI Taxonomy" id="440168"/>
    <lineage>
        <taxon>Bacteria</taxon>
        <taxon>Pseudomonadati</taxon>
        <taxon>Pseudomonadota</taxon>
        <taxon>Alphaproteobacteria</taxon>
        <taxon>Hyphomicrobiales</taxon>
        <taxon>Devosiaceae</taxon>
        <taxon>Pelagibacterium</taxon>
    </lineage>
</organism>
<dbReference type="Pfam" id="PF00126">
    <property type="entry name" value="HTH_1"/>
    <property type="match status" value="1"/>
</dbReference>
<dbReference type="GO" id="GO:0000976">
    <property type="term" value="F:transcription cis-regulatory region binding"/>
    <property type="evidence" value="ECO:0007669"/>
    <property type="project" value="TreeGrafter"/>
</dbReference>
<proteinExistence type="inferred from homology"/>
<keyword evidence="2" id="KW-0805">Transcription regulation</keyword>
<dbReference type="PANTHER" id="PTHR30126">
    <property type="entry name" value="HTH-TYPE TRANSCRIPTIONAL REGULATOR"/>
    <property type="match status" value="1"/>
</dbReference>
<dbReference type="Gene3D" id="1.10.10.10">
    <property type="entry name" value="Winged helix-like DNA-binding domain superfamily/Winged helix DNA-binding domain"/>
    <property type="match status" value="1"/>
</dbReference>
<reference evidence="6 7" key="1">
    <citation type="submission" date="2016-10" db="EMBL/GenBank/DDBJ databases">
        <authorList>
            <person name="de Groot N.N."/>
        </authorList>
    </citation>
    <scope>NUCLEOTIDE SEQUENCE [LARGE SCALE GENOMIC DNA]</scope>
    <source>
        <strain evidence="6 7">CGMCC 1.10267</strain>
    </source>
</reference>
<dbReference type="AlphaFoldDB" id="A0A1G8ATQ2"/>
<keyword evidence="7" id="KW-1185">Reference proteome</keyword>
<dbReference type="InterPro" id="IPR036388">
    <property type="entry name" value="WH-like_DNA-bd_sf"/>
</dbReference>
<evidence type="ECO:0000256" key="3">
    <source>
        <dbReference type="ARBA" id="ARBA00023125"/>
    </source>
</evidence>
<evidence type="ECO:0000313" key="6">
    <source>
        <dbReference type="EMBL" id="SDH24116.1"/>
    </source>
</evidence>
<gene>
    <name evidence="6" type="ORF">SAMN04487974_1402</name>
</gene>
<dbReference type="Gene3D" id="3.40.190.290">
    <property type="match status" value="1"/>
</dbReference>
<dbReference type="SUPFAM" id="SSF53850">
    <property type="entry name" value="Periplasmic binding protein-like II"/>
    <property type="match status" value="1"/>
</dbReference>
<evidence type="ECO:0000259" key="5">
    <source>
        <dbReference type="PROSITE" id="PS50931"/>
    </source>
</evidence>
<dbReference type="GO" id="GO:0003700">
    <property type="term" value="F:DNA-binding transcription factor activity"/>
    <property type="evidence" value="ECO:0007669"/>
    <property type="project" value="InterPro"/>
</dbReference>
<protein>
    <submittedName>
        <fullName evidence="6">Transcriptional regulator, LysR family</fullName>
    </submittedName>
</protein>
<comment type="similarity">
    <text evidence="1">Belongs to the LysR transcriptional regulatory family.</text>
</comment>
<dbReference type="PANTHER" id="PTHR30126:SF98">
    <property type="entry name" value="HTH-TYPE TRANSCRIPTIONAL ACTIVATOR BAUR"/>
    <property type="match status" value="1"/>
</dbReference>
<dbReference type="InterPro" id="IPR036390">
    <property type="entry name" value="WH_DNA-bd_sf"/>
</dbReference>
<dbReference type="InterPro" id="IPR005119">
    <property type="entry name" value="LysR_subst-bd"/>
</dbReference>
<evidence type="ECO:0000256" key="2">
    <source>
        <dbReference type="ARBA" id="ARBA00023015"/>
    </source>
</evidence>
<dbReference type="EMBL" id="FNCS01000040">
    <property type="protein sequence ID" value="SDH24116.1"/>
    <property type="molecule type" value="Genomic_DNA"/>
</dbReference>
<dbReference type="CDD" id="cd05466">
    <property type="entry name" value="PBP2_LTTR_substrate"/>
    <property type="match status" value="1"/>
</dbReference>
<dbReference type="InterPro" id="IPR000847">
    <property type="entry name" value="LysR_HTH_N"/>
</dbReference>
<dbReference type="Proteomes" id="UP000199495">
    <property type="component" value="Unassembled WGS sequence"/>
</dbReference>
<evidence type="ECO:0000256" key="1">
    <source>
        <dbReference type="ARBA" id="ARBA00009437"/>
    </source>
</evidence>
<evidence type="ECO:0000313" key="7">
    <source>
        <dbReference type="Proteomes" id="UP000199495"/>
    </source>
</evidence>
<dbReference type="SUPFAM" id="SSF46785">
    <property type="entry name" value="Winged helix' DNA-binding domain"/>
    <property type="match status" value="1"/>
</dbReference>
<keyword evidence="4" id="KW-0804">Transcription</keyword>
<dbReference type="Pfam" id="PF03466">
    <property type="entry name" value="LysR_substrate"/>
    <property type="match status" value="1"/>
</dbReference>
<dbReference type="PRINTS" id="PR00039">
    <property type="entry name" value="HTHLYSR"/>
</dbReference>
<name>A0A1G8ATQ2_9HYPH</name>
<keyword evidence="3" id="KW-0238">DNA-binding</keyword>
<feature type="domain" description="HTH lysR-type" evidence="5">
    <location>
        <begin position="5"/>
        <end position="62"/>
    </location>
</feature>
<dbReference type="STRING" id="440168.SAMN04487974_1402"/>
<evidence type="ECO:0000256" key="4">
    <source>
        <dbReference type="ARBA" id="ARBA00023163"/>
    </source>
</evidence>
<dbReference type="FunFam" id="1.10.10.10:FF:000001">
    <property type="entry name" value="LysR family transcriptional regulator"/>
    <property type="match status" value="1"/>
</dbReference>
<dbReference type="PROSITE" id="PS50931">
    <property type="entry name" value="HTH_LYSR"/>
    <property type="match status" value="1"/>
</dbReference>